<feature type="region of interest" description="Disordered" evidence="1">
    <location>
        <begin position="1"/>
        <end position="33"/>
    </location>
</feature>
<reference evidence="2" key="1">
    <citation type="submission" date="2021-01" db="EMBL/GenBank/DDBJ databases">
        <authorList>
            <person name="Corre E."/>
            <person name="Pelletier E."/>
            <person name="Niang G."/>
            <person name="Scheremetjew M."/>
            <person name="Finn R."/>
            <person name="Kale V."/>
            <person name="Holt S."/>
            <person name="Cochrane G."/>
            <person name="Meng A."/>
            <person name="Brown T."/>
            <person name="Cohen L."/>
        </authorList>
    </citation>
    <scope>NUCLEOTIDE SEQUENCE</scope>
    <source>
        <strain evidence="2">CCMP2877</strain>
    </source>
</reference>
<proteinExistence type="predicted"/>
<evidence type="ECO:0000313" key="2">
    <source>
        <dbReference type="EMBL" id="CAD9262803.1"/>
    </source>
</evidence>
<dbReference type="EMBL" id="HBGJ01033461">
    <property type="protein sequence ID" value="CAD9262803.1"/>
    <property type="molecule type" value="Transcribed_RNA"/>
</dbReference>
<sequence length="265" mass="28867">MARGQKAKEERREGRRRARQDAKDGDSNSSGGFGIGWMTSPTFHRLTIFAAILAALTPAWPVVRPRLVGAVASVADFAVDKYDRVRDKFLAYLEPAEIKEKRREVSASLDMLRAVGKLREALEAGDEGRLLGHIGRIMEFGVRAYGAPSDGAAKEWPAHARSIMAEANFEAAAFMHGRGELRLAAKLVRNAENLARENEVIAEGKKAAIAGLAETVAQARKGRAPISKTPNMSAEQIREVAGVVQEAQKANEAELERLKKKKGEA</sequence>
<name>A0A7S1XUC1_9STRA</name>
<gene>
    <name evidence="2" type="ORF">PPAR1163_LOCUS21186</name>
</gene>
<protein>
    <submittedName>
        <fullName evidence="2">Uncharacterized protein</fullName>
    </submittedName>
</protein>
<dbReference type="AlphaFoldDB" id="A0A7S1XUC1"/>
<evidence type="ECO:0000256" key="1">
    <source>
        <dbReference type="SAM" id="MobiDB-lite"/>
    </source>
</evidence>
<accession>A0A7S1XUC1</accession>
<feature type="compositionally biased region" description="Basic and acidic residues" evidence="1">
    <location>
        <begin position="1"/>
        <end position="26"/>
    </location>
</feature>
<organism evidence="2">
    <name type="scientific">Phaeomonas parva</name>
    <dbReference type="NCBI Taxonomy" id="124430"/>
    <lineage>
        <taxon>Eukaryota</taxon>
        <taxon>Sar</taxon>
        <taxon>Stramenopiles</taxon>
        <taxon>Ochrophyta</taxon>
        <taxon>Pinguiophyceae</taxon>
        <taxon>Pinguiochrysidales</taxon>
        <taxon>Pinguiochrysidaceae</taxon>
        <taxon>Phaeomonas</taxon>
    </lineage>
</organism>